<dbReference type="Gene3D" id="2.40.50.120">
    <property type="match status" value="1"/>
</dbReference>
<dbReference type="Gene3D" id="6.20.50.160">
    <property type="match status" value="1"/>
</dbReference>
<accession>A0A8D2LE51</accession>
<dbReference type="Pfam" id="PF21308">
    <property type="entry name" value="C3_CUB2"/>
    <property type="match status" value="1"/>
</dbReference>
<dbReference type="FunFam" id="2.20.130.20:FF:000001">
    <property type="entry name" value="Complement C3"/>
    <property type="match status" value="1"/>
</dbReference>
<dbReference type="InterPro" id="IPR041555">
    <property type="entry name" value="MG3"/>
</dbReference>
<dbReference type="PROSITE" id="PS01178">
    <property type="entry name" value="ANAPHYLATOXIN_2"/>
    <property type="match status" value="1"/>
</dbReference>
<dbReference type="Gene3D" id="1.20.91.20">
    <property type="entry name" value="Anaphylotoxins (complement system)"/>
    <property type="match status" value="1"/>
</dbReference>
<dbReference type="Pfam" id="PF17789">
    <property type="entry name" value="MG4"/>
    <property type="match status" value="1"/>
</dbReference>
<evidence type="ECO:0000259" key="4">
    <source>
        <dbReference type="PROSITE" id="PS01178"/>
    </source>
</evidence>
<dbReference type="Gene3D" id="2.20.210.20">
    <property type="match status" value="1"/>
</dbReference>
<dbReference type="Pfam" id="PF00207">
    <property type="entry name" value="A2M"/>
    <property type="match status" value="1"/>
</dbReference>
<dbReference type="Gene3D" id="2.20.130.20">
    <property type="match status" value="1"/>
</dbReference>
<dbReference type="SUPFAM" id="SSF50242">
    <property type="entry name" value="TIMP-like"/>
    <property type="match status" value="1"/>
</dbReference>
<evidence type="ECO:0000313" key="5">
    <source>
        <dbReference type="Ensembl" id="ENSVKKP00000020625.1"/>
    </source>
</evidence>
<dbReference type="InterPro" id="IPR008993">
    <property type="entry name" value="TIMP-like_OB-fold"/>
</dbReference>
<dbReference type="Gene3D" id="2.60.40.10">
    <property type="entry name" value="Immunoglobulins"/>
    <property type="match status" value="2"/>
</dbReference>
<dbReference type="Pfam" id="PF07677">
    <property type="entry name" value="A2M_recep"/>
    <property type="match status" value="1"/>
</dbReference>
<dbReference type="PROSITE" id="PS00477">
    <property type="entry name" value="ALPHA_2_MACROGLOBULIN"/>
    <property type="match status" value="1"/>
</dbReference>
<dbReference type="PANTHER" id="PTHR11412:SF81">
    <property type="entry name" value="COMPLEMENT C3"/>
    <property type="match status" value="1"/>
</dbReference>
<dbReference type="Proteomes" id="UP000694545">
    <property type="component" value="Unplaced"/>
</dbReference>
<dbReference type="InterPro" id="IPR048848">
    <property type="entry name" value="C3_CUB2"/>
</dbReference>
<sequence>SEMFSEPRHVLFRHLALPLWLKQNSNETSPISETIVVEAHEHTSPIDILVTIQNFPQKNIILSRAQARLDPEYNMMTSVKIKIPTSSVKKEGQSKQHVYVQATSPLFSLQKIVPLSFQSGYIFIQTDKPIYTPGSSVLPNFEVTLESSKKFFYVDDKELIIDISARFLFGEDVQGQAFVIFGVIIHKEKKSIIESLSRVPVRTYFTSLRSEILLIVPLVTELENHSIYVSVTVLTDTGSDMVQAEKSGIYIVRFPYKIDFPKAFKYFKPGMPFSLMVAVKNPDGSPAPQVPIRTVMPEGGISISQEDGTAYLVVNTEPDASRLFIKVKTAIPGLEDSRQSSANWQADAYQTPQGSGNYLLLSVSAAELKAGDTLSVYFNLQNNNPSTERKIHYFTYLILNKGKVFKAGRQPRQMGQNPVIMSLPITPELIPSFRIVAYYKVGYDEIVADSIWVDVKDTCMGTLKVTGATGRDNKVHQPKERVNLKLRGDPGARVGLVAVDKAVYVLNKKSKLSQAKIWNTVEKKDIGCTAGGGLDVAGVFVDAGLVVAMLMHTGLSTDQPCSSQHRRRRRRSVIISEKKETKAQEYQNQFHRKCCHDGMQENRMGYSCDRRAKYILEGQTCISAFLDCCKHIFETSLTVQSEPEEEEEDDDDSFELPEEKMRTHFAESWLWMEETLPLEADLDGLSSKNVPVYLKDSITTWEVLAISLSQTKGICVADPYDMMVKKGFFIDLRLPYSVVRNEQVAIRVVMYNYERWNLNIRMELVYNEKICSPSTQSKNFRQHFLIKAETSRDATYVVIPLELGEVEIEMQAVIRGQREGDGVRKKLRVVPEGMKIFETVKTVILDPSGQGFIMPPLSLLGDIVGETIENSIDGANLKHLIRIPSGCGEQNMIGLTPTVIATHYLDITEQWQRIGLNHREEAINIIKKGYTQQLAYRKKDNSYAAFTYRPSSTWLTAYVVKVFAMASAFISVDRQVLCGAVKWLILEKQYPDGRFKEDAPVIHGEMVGGYQGSEMAVSLTAFVVIALQEAKGICQNLSMCKTPAPCVPLLCYAGTHWPDPNSKLYSIEATSYGLMALLQLKKFDLVTPIAHWLTEQRFYGGGYGSTQATIMVFQALAQYQVAMTKNRKNDFLAISLKLPNRNTWIQWRINYENAIMTRTEQTKATDGFTVSVTGTGKGTLSVSLEGVEQIKSHTQACCSLQLMECEHGIPLMSVSGGRRLQCQFLGETDATMTIVDVSMLTGFSPDVDDLQKLTNYVDKYISKYEMDEVLSDKGSLILYLDKVSNQEDECLKFRVHQYFEVGLIQPGTVTVYEYYSLENRCTKFYHPTRDGALLRTLCQEDTCRCMEVMLFQLPAIALALSPFPHLPIYCAAGTDQAVEGKTRQFISPLLCQETLSMQVNREYLVWGPSSDLWDLHQE</sequence>
<dbReference type="FunFam" id="2.60.40.10:FF:000155">
    <property type="entry name" value="complement C3 isoform X1"/>
    <property type="match status" value="1"/>
</dbReference>
<keyword evidence="2" id="KW-0964">Secreted</keyword>
<dbReference type="InterPro" id="IPR009048">
    <property type="entry name" value="A-macroglobulin_rcpt-bd"/>
</dbReference>
<dbReference type="Pfam" id="PF07703">
    <property type="entry name" value="A2M_BRD"/>
    <property type="match status" value="1"/>
</dbReference>
<dbReference type="Pfam" id="PF17791">
    <property type="entry name" value="MG3"/>
    <property type="match status" value="1"/>
</dbReference>
<dbReference type="SMART" id="SM01361">
    <property type="entry name" value="A2M_recep"/>
    <property type="match status" value="1"/>
</dbReference>
<dbReference type="CDD" id="cd00017">
    <property type="entry name" value="ANATO"/>
    <property type="match status" value="1"/>
</dbReference>
<dbReference type="SMART" id="SM00104">
    <property type="entry name" value="ANATO"/>
    <property type="match status" value="1"/>
</dbReference>
<dbReference type="InterPro" id="IPR013783">
    <property type="entry name" value="Ig-like_fold"/>
</dbReference>
<dbReference type="Pfam" id="PF17790">
    <property type="entry name" value="MG1"/>
    <property type="match status" value="1"/>
</dbReference>
<dbReference type="PROSITE" id="PS01177">
    <property type="entry name" value="ANAPHYLATOXIN_1"/>
    <property type="match status" value="1"/>
</dbReference>
<keyword evidence="6" id="KW-1185">Reference proteome</keyword>
<dbReference type="InterPro" id="IPR050473">
    <property type="entry name" value="A2M/Complement_sys"/>
</dbReference>
<proteinExistence type="predicted"/>
<dbReference type="Ensembl" id="ENSVKKT00000021131.1">
    <property type="protein sequence ID" value="ENSVKKP00000020625.1"/>
    <property type="gene ID" value="ENSVKKG00000013858.1"/>
</dbReference>
<dbReference type="InterPro" id="IPR011626">
    <property type="entry name" value="Alpha-macroglobulin_TED"/>
</dbReference>
<dbReference type="SMART" id="SM01360">
    <property type="entry name" value="A2M"/>
    <property type="match status" value="1"/>
</dbReference>
<dbReference type="InterPro" id="IPR036595">
    <property type="entry name" value="A-macroglobulin_rcpt-bd_sf"/>
</dbReference>
<dbReference type="InterPro" id="IPR041425">
    <property type="entry name" value="C3/4/5_MG1"/>
</dbReference>
<dbReference type="Gene3D" id="2.60.40.1940">
    <property type="match status" value="1"/>
</dbReference>
<dbReference type="FunFam" id="2.60.40.1940:FF:000001">
    <property type="entry name" value="Complement component C3"/>
    <property type="match status" value="1"/>
</dbReference>
<organism evidence="5 6">
    <name type="scientific">Varanus komodoensis</name>
    <name type="common">Komodo dragon</name>
    <dbReference type="NCBI Taxonomy" id="61221"/>
    <lineage>
        <taxon>Eukaryota</taxon>
        <taxon>Metazoa</taxon>
        <taxon>Chordata</taxon>
        <taxon>Craniata</taxon>
        <taxon>Vertebrata</taxon>
        <taxon>Euteleostomi</taxon>
        <taxon>Lepidosauria</taxon>
        <taxon>Squamata</taxon>
        <taxon>Bifurcata</taxon>
        <taxon>Unidentata</taxon>
        <taxon>Episquamata</taxon>
        <taxon>Toxicofera</taxon>
        <taxon>Anguimorpha</taxon>
        <taxon>Paleoanguimorpha</taxon>
        <taxon>Varanoidea</taxon>
        <taxon>Varanidae</taxon>
        <taxon>Varanus</taxon>
    </lineage>
</organism>
<dbReference type="InterPro" id="IPR011625">
    <property type="entry name" value="A2M_N_BRD"/>
</dbReference>
<dbReference type="Pfam" id="PF01821">
    <property type="entry name" value="ANATO"/>
    <property type="match status" value="1"/>
</dbReference>
<dbReference type="InterPro" id="IPR040839">
    <property type="entry name" value="MG4"/>
</dbReference>
<reference evidence="5" key="1">
    <citation type="submission" date="2025-08" db="UniProtKB">
        <authorList>
            <consortium name="Ensembl"/>
        </authorList>
    </citation>
    <scope>IDENTIFICATION</scope>
</reference>
<comment type="subcellular location">
    <subcellularLocation>
        <location evidence="1">Secreted</location>
    </subcellularLocation>
</comment>
<dbReference type="PANTHER" id="PTHR11412">
    <property type="entry name" value="MACROGLOBULIN / COMPLEMENT"/>
    <property type="match status" value="1"/>
</dbReference>
<reference evidence="5" key="2">
    <citation type="submission" date="2025-09" db="UniProtKB">
        <authorList>
            <consortium name="Ensembl"/>
        </authorList>
    </citation>
    <scope>IDENTIFICATION</scope>
</reference>
<evidence type="ECO:0000256" key="3">
    <source>
        <dbReference type="ARBA" id="ARBA00023157"/>
    </source>
</evidence>
<dbReference type="OMA" id="EFECKEY"/>
<dbReference type="InterPro" id="IPR000020">
    <property type="entry name" value="Anaphylatoxin/fibulin"/>
</dbReference>
<dbReference type="SUPFAM" id="SSF48239">
    <property type="entry name" value="Terpenoid cyclases/Protein prenyltransferases"/>
    <property type="match status" value="1"/>
</dbReference>
<evidence type="ECO:0000256" key="1">
    <source>
        <dbReference type="ARBA" id="ARBA00004613"/>
    </source>
</evidence>
<dbReference type="GO" id="GO:0004866">
    <property type="term" value="F:endopeptidase inhibitor activity"/>
    <property type="evidence" value="ECO:0007669"/>
    <property type="project" value="InterPro"/>
</dbReference>
<dbReference type="SMART" id="SM01419">
    <property type="entry name" value="Thiol-ester_cl"/>
    <property type="match status" value="1"/>
</dbReference>
<dbReference type="Gene3D" id="2.60.40.690">
    <property type="entry name" value="Alpha-macroglobulin, receptor-binding domain"/>
    <property type="match status" value="1"/>
</dbReference>
<dbReference type="SUPFAM" id="SSF49410">
    <property type="entry name" value="Alpha-macroglobulin receptor domain"/>
    <property type="match status" value="1"/>
</dbReference>
<dbReference type="Gene3D" id="1.50.10.20">
    <property type="match status" value="2"/>
</dbReference>
<dbReference type="InterPro" id="IPR019742">
    <property type="entry name" value="MacrogloblnA2_CS"/>
</dbReference>
<dbReference type="InterPro" id="IPR001599">
    <property type="entry name" value="Macroglobln_a2"/>
</dbReference>
<evidence type="ECO:0000256" key="2">
    <source>
        <dbReference type="ARBA" id="ARBA00022525"/>
    </source>
</evidence>
<feature type="domain" description="Anaphylatoxin-like" evidence="4">
    <location>
        <begin position="594"/>
        <end position="629"/>
    </location>
</feature>
<dbReference type="InterPro" id="IPR008930">
    <property type="entry name" value="Terpenoid_cyclase/PrenylTrfase"/>
</dbReference>
<dbReference type="Gene3D" id="2.60.40.1930">
    <property type="match status" value="4"/>
</dbReference>
<protein>
    <recommendedName>
        <fullName evidence="4">Anaphylatoxin-like domain-containing protein</fullName>
    </recommendedName>
</protein>
<evidence type="ECO:0000313" key="6">
    <source>
        <dbReference type="Proteomes" id="UP000694545"/>
    </source>
</evidence>
<dbReference type="SUPFAM" id="SSF47686">
    <property type="entry name" value="Anaphylotoxins (complement system)"/>
    <property type="match status" value="1"/>
</dbReference>
<dbReference type="CDD" id="cd02896">
    <property type="entry name" value="complement_C3_C4_C5"/>
    <property type="match status" value="1"/>
</dbReference>
<dbReference type="SMART" id="SM01359">
    <property type="entry name" value="A2M_N_2"/>
    <property type="match status" value="1"/>
</dbReference>
<dbReference type="Pfam" id="PF07678">
    <property type="entry name" value="TED_complement"/>
    <property type="match status" value="2"/>
</dbReference>
<dbReference type="InterPro" id="IPR018081">
    <property type="entry name" value="Anaphylatoxin_comp_syst"/>
</dbReference>
<dbReference type="FunFam" id="2.60.40.1930:FF:000008">
    <property type="entry name" value="Complement C3"/>
    <property type="match status" value="1"/>
</dbReference>
<keyword evidence="3" id="KW-1015">Disulfide bond</keyword>
<name>A0A8D2LE51_VARKO</name>
<dbReference type="GO" id="GO:0005615">
    <property type="term" value="C:extracellular space"/>
    <property type="evidence" value="ECO:0007669"/>
    <property type="project" value="InterPro"/>
</dbReference>
<dbReference type="InterPro" id="IPR047565">
    <property type="entry name" value="Alpha-macroglob_thiol-ester_cl"/>
</dbReference>